<evidence type="ECO:0000256" key="1">
    <source>
        <dbReference type="SAM" id="Coils"/>
    </source>
</evidence>
<evidence type="ECO:0000313" key="3">
    <source>
        <dbReference type="Proteomes" id="UP001148838"/>
    </source>
</evidence>
<name>A0ABQ8T082_PERAM</name>
<dbReference type="EMBL" id="JAJSOF020000017">
    <property type="protein sequence ID" value="KAJ4439888.1"/>
    <property type="molecule type" value="Genomic_DNA"/>
</dbReference>
<gene>
    <name evidence="2" type="ORF">ANN_08017</name>
</gene>
<dbReference type="Gene3D" id="3.30.70.1820">
    <property type="entry name" value="L1 transposable element, RRM domain"/>
    <property type="match status" value="1"/>
</dbReference>
<protein>
    <submittedName>
        <fullName evidence="2">Uncharacterized protein</fullName>
    </submittedName>
</protein>
<dbReference type="InterPro" id="IPR033375">
    <property type="entry name" value="Cggbp1"/>
</dbReference>
<feature type="coiled-coil region" evidence="1">
    <location>
        <begin position="68"/>
        <end position="123"/>
    </location>
</feature>
<proteinExistence type="predicted"/>
<reference evidence="2 3" key="1">
    <citation type="journal article" date="2022" name="Allergy">
        <title>Genome assembly and annotation of Periplaneta americana reveal a comprehensive cockroach allergen profile.</title>
        <authorList>
            <person name="Wang L."/>
            <person name="Xiong Q."/>
            <person name="Saelim N."/>
            <person name="Wang L."/>
            <person name="Nong W."/>
            <person name="Wan A.T."/>
            <person name="Shi M."/>
            <person name="Liu X."/>
            <person name="Cao Q."/>
            <person name="Hui J.H.L."/>
            <person name="Sookrung N."/>
            <person name="Leung T.F."/>
            <person name="Tungtrongchitr A."/>
            <person name="Tsui S.K.W."/>
        </authorList>
    </citation>
    <scope>NUCLEOTIDE SEQUENCE [LARGE SCALE GENOMIC DNA]</scope>
    <source>
        <strain evidence="2">PWHHKU_190912</strain>
    </source>
</reference>
<organism evidence="2 3">
    <name type="scientific">Periplaneta americana</name>
    <name type="common">American cockroach</name>
    <name type="synonym">Blatta americana</name>
    <dbReference type="NCBI Taxonomy" id="6978"/>
    <lineage>
        <taxon>Eukaryota</taxon>
        <taxon>Metazoa</taxon>
        <taxon>Ecdysozoa</taxon>
        <taxon>Arthropoda</taxon>
        <taxon>Hexapoda</taxon>
        <taxon>Insecta</taxon>
        <taxon>Pterygota</taxon>
        <taxon>Neoptera</taxon>
        <taxon>Polyneoptera</taxon>
        <taxon>Dictyoptera</taxon>
        <taxon>Blattodea</taxon>
        <taxon>Blattoidea</taxon>
        <taxon>Blattidae</taxon>
        <taxon>Blattinae</taxon>
        <taxon>Periplaneta</taxon>
    </lineage>
</organism>
<comment type="caution">
    <text evidence="2">The sequence shown here is derived from an EMBL/GenBank/DDBJ whole genome shotgun (WGS) entry which is preliminary data.</text>
</comment>
<keyword evidence="3" id="KW-1185">Reference proteome</keyword>
<accession>A0ABQ8T082</accession>
<keyword evidence="1" id="KW-0175">Coiled coil</keyword>
<dbReference type="PANTHER" id="PTHR32344:SF1">
    <property type="entry name" value="U1-TYPE DOMAIN-CONTAINING PROTEIN"/>
    <property type="match status" value="1"/>
</dbReference>
<dbReference type="Proteomes" id="UP001148838">
    <property type="component" value="Unassembled WGS sequence"/>
</dbReference>
<evidence type="ECO:0000313" key="2">
    <source>
        <dbReference type="EMBL" id="KAJ4439888.1"/>
    </source>
</evidence>
<dbReference type="PANTHER" id="PTHR32344">
    <property type="entry name" value="U1-TYPE DOMAIN-CONTAINING PROTEIN"/>
    <property type="match status" value="1"/>
</dbReference>
<sequence length="418" mass="48176">MGESRNAYRVLVGRPEGRRPLGMPRRRWEDNIKMDLRGVGYDDRDWINLAQDRDQWRAYVRAAMNLRVNELRKSVEFISSEFDSLREELAHTRHELYSTQEEMKRLVQENDHLKQEVSDLQQYTRRDNIMLFGVPEIDEQSTYEAIDQISEVIGGSELVQHDVSVAHRIPSRPGKTRPIVIRFTKSRSRDEWLQLFRNEAKNDGSGPGIATKKVNRDLPAGRITAGDQLTAVTRDLLNKTRVASKDEASPVSKITHVDDVNNFEQTTATMTTLSIHNDWLASNYTRTHRHTASQSSQWTGQKRGDAEKRFTVDQHVNREKHKRGLQAGERKKQQMLLGQCTSANSANSVFYEKLCQAFVSANIPFHKLNNNVFRDFLQKYTGKSIPDESTIRKNYIGSCYNKTIDAIRAKLDGKKIWV</sequence>